<dbReference type="EMBL" id="JARVKF010000385">
    <property type="protein sequence ID" value="KAK9418384.1"/>
    <property type="molecule type" value="Genomic_DNA"/>
</dbReference>
<keyword evidence="3" id="KW-1185">Reference proteome</keyword>
<protein>
    <recommendedName>
        <fullName evidence="1">2EXR domain-containing protein</fullName>
    </recommendedName>
</protein>
<sequence length="334" mass="39193">MDVKDSPLTTTTSFSTLPPELRLQIWQCAVVSATTDRAIRVAVHYLRYEPRRHSRKGKHQHVCMADGFFAVTEQDPEPEEEVSRSAIYNLGLVCWEAREVILAAFPQNIKVYQHIGEDWRRSSQTRKFRMVRCNPTTDVLVITAIRDAMFPDPQEVTPDEAEVRSFPRHAVLFRHFREIVSSFWHVGYDYVGLTGLEQEHEIRFFRIQESFGFSRLKRLLDWFESLKHFYVWPNPKNWPEIRPVGLRIRDIQDHPLIGANWHVHASAQNLLVVLRRSHHYPNYGAVDGHKHWVPQSRRIETMGLYASAFWVRTTCAEAERIAQEHEKKTVKSRN</sequence>
<accession>A0ABR2UUN5</accession>
<comment type="caution">
    <text evidence="2">The sequence shown here is derived from an EMBL/GenBank/DDBJ whole genome shotgun (WGS) entry which is preliminary data.</text>
</comment>
<name>A0ABR2UUN5_9PEZI</name>
<feature type="domain" description="2EXR" evidence="1">
    <location>
        <begin position="12"/>
        <end position="140"/>
    </location>
</feature>
<gene>
    <name evidence="2" type="ORF">SUNI508_08111</name>
</gene>
<evidence type="ECO:0000313" key="3">
    <source>
        <dbReference type="Proteomes" id="UP001408356"/>
    </source>
</evidence>
<evidence type="ECO:0000259" key="1">
    <source>
        <dbReference type="Pfam" id="PF20150"/>
    </source>
</evidence>
<reference evidence="2 3" key="1">
    <citation type="journal article" date="2024" name="J. Plant Pathol.">
        <title>Sequence and assembly of the genome of Seiridium unicorne, isolate CBS 538.82, causal agent of cypress canker disease.</title>
        <authorList>
            <person name="Scali E."/>
            <person name="Rocca G.D."/>
            <person name="Danti R."/>
            <person name="Garbelotto M."/>
            <person name="Barberini S."/>
            <person name="Baroncelli R."/>
            <person name="Emiliani G."/>
        </authorList>
    </citation>
    <scope>NUCLEOTIDE SEQUENCE [LARGE SCALE GENOMIC DNA]</scope>
    <source>
        <strain evidence="2 3">BM-138-508</strain>
    </source>
</reference>
<dbReference type="Proteomes" id="UP001408356">
    <property type="component" value="Unassembled WGS sequence"/>
</dbReference>
<proteinExistence type="predicted"/>
<dbReference type="InterPro" id="IPR045518">
    <property type="entry name" value="2EXR"/>
</dbReference>
<evidence type="ECO:0000313" key="2">
    <source>
        <dbReference type="EMBL" id="KAK9418384.1"/>
    </source>
</evidence>
<dbReference type="Pfam" id="PF20150">
    <property type="entry name" value="2EXR"/>
    <property type="match status" value="1"/>
</dbReference>
<organism evidence="2 3">
    <name type="scientific">Seiridium unicorne</name>
    <dbReference type="NCBI Taxonomy" id="138068"/>
    <lineage>
        <taxon>Eukaryota</taxon>
        <taxon>Fungi</taxon>
        <taxon>Dikarya</taxon>
        <taxon>Ascomycota</taxon>
        <taxon>Pezizomycotina</taxon>
        <taxon>Sordariomycetes</taxon>
        <taxon>Xylariomycetidae</taxon>
        <taxon>Amphisphaeriales</taxon>
        <taxon>Sporocadaceae</taxon>
        <taxon>Seiridium</taxon>
    </lineage>
</organism>